<name>A0AAV4ZXP1_9AGAM</name>
<dbReference type="Gene3D" id="2.40.70.10">
    <property type="entry name" value="Acid Proteases"/>
    <property type="match status" value="1"/>
</dbReference>
<organism evidence="3 4">
    <name type="scientific">Clathrus columnatus</name>
    <dbReference type="NCBI Taxonomy" id="1419009"/>
    <lineage>
        <taxon>Eukaryota</taxon>
        <taxon>Fungi</taxon>
        <taxon>Dikarya</taxon>
        <taxon>Basidiomycota</taxon>
        <taxon>Agaricomycotina</taxon>
        <taxon>Agaricomycetes</taxon>
        <taxon>Phallomycetidae</taxon>
        <taxon>Phallales</taxon>
        <taxon>Clathraceae</taxon>
        <taxon>Clathrus</taxon>
    </lineage>
</organism>
<gene>
    <name evidence="3" type="ORF">Clacol_001127</name>
</gene>
<dbReference type="PANTHER" id="PTHR47966:SF51">
    <property type="entry name" value="BETA-SITE APP-CLEAVING ENZYME, ISOFORM A-RELATED"/>
    <property type="match status" value="1"/>
</dbReference>
<keyword evidence="4" id="KW-1185">Reference proteome</keyword>
<dbReference type="InterPro" id="IPR001461">
    <property type="entry name" value="Aspartic_peptidase_A1"/>
</dbReference>
<dbReference type="InterPro" id="IPR033121">
    <property type="entry name" value="PEPTIDASE_A1"/>
</dbReference>
<dbReference type="AlphaFoldDB" id="A0AAV4ZXP1"/>
<feature type="domain" description="Peptidase A1" evidence="2">
    <location>
        <begin position="34"/>
        <end position="374"/>
    </location>
</feature>
<dbReference type="PANTHER" id="PTHR47966">
    <property type="entry name" value="BETA-SITE APP-CLEAVING ENZYME, ISOFORM A-RELATED"/>
    <property type="match status" value="1"/>
</dbReference>
<dbReference type="InterPro" id="IPR021109">
    <property type="entry name" value="Peptidase_aspartic_dom_sf"/>
</dbReference>
<dbReference type="Pfam" id="PF00026">
    <property type="entry name" value="Asp"/>
    <property type="match status" value="1"/>
</dbReference>
<reference evidence="3" key="1">
    <citation type="submission" date="2021-10" db="EMBL/GenBank/DDBJ databases">
        <title>De novo Genome Assembly of Clathrus columnatus (Basidiomycota, Fungi) Using Illumina and Nanopore Sequence Data.</title>
        <authorList>
            <person name="Ogiso-Tanaka E."/>
            <person name="Itagaki H."/>
            <person name="Hosoya T."/>
            <person name="Hosaka K."/>
        </authorList>
    </citation>
    <scope>NUCLEOTIDE SEQUENCE</scope>
    <source>
        <strain evidence="3">MO-923</strain>
    </source>
</reference>
<comment type="caution">
    <text evidence="3">The sequence shown here is derived from an EMBL/GenBank/DDBJ whole genome shotgun (WGS) entry which is preliminary data.</text>
</comment>
<sequence length="385" mass="41439">MVFFNLERQAKFSHQILLPSVHGVPEEHARICTYLGSWSFASVIEFVFIVYDKDGDILSYAQPLITIISALPVFSPNRATRARNRKIARDADDDSSSFQGGISVPLDFDTSFGSFTAPVQLGNNTPTVLDLTVTTLSGLVVITQLYVADDTTELTNQTLRTVVGGTGGIGLGGIGGQIQQEVVGFDMNFPVSLNPEDAQAVGQVTYGGIDSTKFCGDLQFIPRGSKDKTIQNLWSADATDVVLGNTSLVSNGVPFYVDVGTTQIQLPTALFEQYVGITGASVDDFGFLHYNVSQAANMPDLSFVVGNVTLTVPGPAQLVPKQLNSAPAFGINFTSDDFIGLVLERTSEAVLISQPLLIEYYSVFDFTNNRMGFAQSVNSIRGCPQ</sequence>
<evidence type="ECO:0000256" key="1">
    <source>
        <dbReference type="ARBA" id="ARBA00007447"/>
    </source>
</evidence>
<dbReference type="EMBL" id="BPWL01000002">
    <property type="protein sequence ID" value="GJJ06931.1"/>
    <property type="molecule type" value="Genomic_DNA"/>
</dbReference>
<dbReference type="GO" id="GO:0006508">
    <property type="term" value="P:proteolysis"/>
    <property type="evidence" value="ECO:0007669"/>
    <property type="project" value="InterPro"/>
</dbReference>
<evidence type="ECO:0000313" key="4">
    <source>
        <dbReference type="Proteomes" id="UP001050691"/>
    </source>
</evidence>
<dbReference type="PROSITE" id="PS51767">
    <property type="entry name" value="PEPTIDASE_A1"/>
    <property type="match status" value="1"/>
</dbReference>
<evidence type="ECO:0000313" key="3">
    <source>
        <dbReference type="EMBL" id="GJJ06931.1"/>
    </source>
</evidence>
<protein>
    <recommendedName>
        <fullName evidence="2">Peptidase A1 domain-containing protein</fullName>
    </recommendedName>
</protein>
<dbReference type="GO" id="GO:0004190">
    <property type="term" value="F:aspartic-type endopeptidase activity"/>
    <property type="evidence" value="ECO:0007669"/>
    <property type="project" value="InterPro"/>
</dbReference>
<dbReference type="Proteomes" id="UP001050691">
    <property type="component" value="Unassembled WGS sequence"/>
</dbReference>
<proteinExistence type="inferred from homology"/>
<comment type="similarity">
    <text evidence="1">Belongs to the peptidase A1 family.</text>
</comment>
<accession>A0AAV4ZXP1</accession>
<dbReference type="SUPFAM" id="SSF50630">
    <property type="entry name" value="Acid proteases"/>
    <property type="match status" value="1"/>
</dbReference>
<evidence type="ECO:0000259" key="2">
    <source>
        <dbReference type="PROSITE" id="PS51767"/>
    </source>
</evidence>